<proteinExistence type="predicted"/>
<gene>
    <name evidence="2" type="ORF">B2M20_00800</name>
</gene>
<keyword evidence="1" id="KW-0732">Signal</keyword>
<feature type="signal peptide" evidence="1">
    <location>
        <begin position="1"/>
        <end position="22"/>
    </location>
</feature>
<sequence>MRHLLHVLIALCILSSANSALADDVVYAPGSRIGLVPLIGLTPAKTFPGFETADQRVKVIVAELPVTAFRDVENVAKSNVADPRGQKPQGLETASGQGYFIVEAAKNGDDNVRRYSMVISGGTFSGYVAAQVPENVGKIYSDEAVRKMFATVALRKDVPVEEQLGLLPFKLSELSSFKLIRTLAPGAVILLSDAEAENDIDSKAFMIISPIGSVPERPDDRDRFARDIAATIPNLREGRITMSESMRINGSPGFETRIDGTNTRTNTPVTVVQWLVFGSGKTAMRLIGSTPRDGWSEAFSRFRAVRDGIRPR</sequence>
<dbReference type="OrthoDB" id="7926124at2"/>
<evidence type="ECO:0000256" key="1">
    <source>
        <dbReference type="SAM" id="SignalP"/>
    </source>
</evidence>
<dbReference type="EMBL" id="MWPQ01000003">
    <property type="protein sequence ID" value="OPH84537.1"/>
    <property type="molecule type" value="Genomic_DNA"/>
</dbReference>
<feature type="chain" id="PRO_5012776359" evidence="1">
    <location>
        <begin position="23"/>
        <end position="312"/>
    </location>
</feature>
<accession>A0A1V4I2T3</accession>
<reference evidence="2 3" key="1">
    <citation type="submission" date="2017-02" db="EMBL/GenBank/DDBJ databases">
        <title>Genome sequence of the nitrite-oxidizing bacterium Nitrobacter vulgaris strain Ab1.</title>
        <authorList>
            <person name="Mellbye B.L."/>
            <person name="Davis E.W."/>
            <person name="Spieck E."/>
            <person name="Chang J.H."/>
            <person name="Bottomley P.J."/>
            <person name="Sayavedra-Soto L.A."/>
        </authorList>
    </citation>
    <scope>NUCLEOTIDE SEQUENCE [LARGE SCALE GENOMIC DNA]</scope>
    <source>
        <strain evidence="2 3">Ab1</strain>
    </source>
</reference>
<dbReference type="STRING" id="29421.B2M20_00800"/>
<evidence type="ECO:0000313" key="3">
    <source>
        <dbReference type="Proteomes" id="UP000189940"/>
    </source>
</evidence>
<protein>
    <submittedName>
        <fullName evidence="2">Uncharacterized protein</fullName>
    </submittedName>
</protein>
<dbReference type="Proteomes" id="UP000189940">
    <property type="component" value="Unassembled WGS sequence"/>
</dbReference>
<organism evidence="2 3">
    <name type="scientific">Nitrobacter vulgaris</name>
    <dbReference type="NCBI Taxonomy" id="29421"/>
    <lineage>
        <taxon>Bacteria</taxon>
        <taxon>Pseudomonadati</taxon>
        <taxon>Pseudomonadota</taxon>
        <taxon>Alphaproteobacteria</taxon>
        <taxon>Hyphomicrobiales</taxon>
        <taxon>Nitrobacteraceae</taxon>
        <taxon>Nitrobacter</taxon>
    </lineage>
</organism>
<dbReference type="AlphaFoldDB" id="A0A1V4I2T3"/>
<comment type="caution">
    <text evidence="2">The sequence shown here is derived from an EMBL/GenBank/DDBJ whole genome shotgun (WGS) entry which is preliminary data.</text>
</comment>
<keyword evidence="3" id="KW-1185">Reference proteome</keyword>
<name>A0A1V4I2T3_NITVU</name>
<dbReference type="RefSeq" id="WP_079445211.1">
    <property type="nucleotide sequence ID" value="NZ_MWPQ01000003.1"/>
</dbReference>
<evidence type="ECO:0000313" key="2">
    <source>
        <dbReference type="EMBL" id="OPH84537.1"/>
    </source>
</evidence>